<feature type="compositionally biased region" description="Low complexity" evidence="1">
    <location>
        <begin position="243"/>
        <end position="252"/>
    </location>
</feature>
<organism evidence="2 3">
    <name type="scientific">Hyaloscypha bicolor E</name>
    <dbReference type="NCBI Taxonomy" id="1095630"/>
    <lineage>
        <taxon>Eukaryota</taxon>
        <taxon>Fungi</taxon>
        <taxon>Dikarya</taxon>
        <taxon>Ascomycota</taxon>
        <taxon>Pezizomycotina</taxon>
        <taxon>Leotiomycetes</taxon>
        <taxon>Helotiales</taxon>
        <taxon>Hyaloscyphaceae</taxon>
        <taxon>Hyaloscypha</taxon>
        <taxon>Hyaloscypha bicolor</taxon>
    </lineage>
</organism>
<dbReference type="Proteomes" id="UP000235371">
    <property type="component" value="Unassembled WGS sequence"/>
</dbReference>
<dbReference type="AlphaFoldDB" id="A0A2J6TLB2"/>
<name>A0A2J6TLB2_9HELO</name>
<dbReference type="RefSeq" id="XP_024740727.1">
    <property type="nucleotide sequence ID" value="XM_024882660.1"/>
</dbReference>
<protein>
    <submittedName>
        <fullName evidence="2">Uncharacterized protein</fullName>
    </submittedName>
</protein>
<feature type="compositionally biased region" description="Basic and acidic residues" evidence="1">
    <location>
        <begin position="253"/>
        <end position="263"/>
    </location>
</feature>
<sequence>MAGTSNQYIPSPEDVLVVKQILIKKGKLPLELVDAIIDSADYWVKTTTCRTNGEVSILSGRERENKLLLRSYPLGYFPTKENPTALPMTIVDEYPSIPSEPWAESGDFPINATEEVIDYWSRDAVPRGEFPCRKIVFTIKSHDQGWGGPPGCRGTYRGSSTWFDVGLETLSAIRDRQLPPFHLTESLAWQHFHSRSDVEEIIGEFHAANREKLLPYFYLPDPQSANPDAEPIICTTRTISPRTETRTTATEPPETKVEFRHGPDPGLDCLQRNRTGTRDTKEHVITWSCTDNVMDPDSIDGKKLDGEGRGRATGNGEYVRNLKVGDVVTVWGKARYGGWVNYVEEVKIDVYWAV</sequence>
<proteinExistence type="predicted"/>
<feature type="region of interest" description="Disordered" evidence="1">
    <location>
        <begin position="243"/>
        <end position="266"/>
    </location>
</feature>
<evidence type="ECO:0000313" key="3">
    <source>
        <dbReference type="Proteomes" id="UP000235371"/>
    </source>
</evidence>
<keyword evidence="3" id="KW-1185">Reference proteome</keyword>
<dbReference type="STRING" id="1095630.A0A2J6TLB2"/>
<dbReference type="EMBL" id="KZ613779">
    <property type="protein sequence ID" value="PMD63823.1"/>
    <property type="molecule type" value="Genomic_DNA"/>
</dbReference>
<reference evidence="2 3" key="1">
    <citation type="submission" date="2016-04" db="EMBL/GenBank/DDBJ databases">
        <title>A degradative enzymes factory behind the ericoid mycorrhizal symbiosis.</title>
        <authorList>
            <consortium name="DOE Joint Genome Institute"/>
            <person name="Martino E."/>
            <person name="Morin E."/>
            <person name="Grelet G."/>
            <person name="Kuo A."/>
            <person name="Kohler A."/>
            <person name="Daghino S."/>
            <person name="Barry K."/>
            <person name="Choi C."/>
            <person name="Cichocki N."/>
            <person name="Clum A."/>
            <person name="Copeland A."/>
            <person name="Hainaut M."/>
            <person name="Haridas S."/>
            <person name="Labutti K."/>
            <person name="Lindquist E."/>
            <person name="Lipzen A."/>
            <person name="Khouja H.-R."/>
            <person name="Murat C."/>
            <person name="Ohm R."/>
            <person name="Olson A."/>
            <person name="Spatafora J."/>
            <person name="Veneault-Fourrey C."/>
            <person name="Henrissat B."/>
            <person name="Grigoriev I."/>
            <person name="Martin F."/>
            <person name="Perotto S."/>
        </authorList>
    </citation>
    <scope>NUCLEOTIDE SEQUENCE [LARGE SCALE GENOMIC DNA]</scope>
    <source>
        <strain evidence="2 3">E</strain>
    </source>
</reference>
<evidence type="ECO:0000313" key="2">
    <source>
        <dbReference type="EMBL" id="PMD63823.1"/>
    </source>
</evidence>
<dbReference type="GeneID" id="36590737"/>
<dbReference type="OrthoDB" id="66095at2759"/>
<gene>
    <name evidence="2" type="ORF">K444DRAFT_626510</name>
</gene>
<dbReference type="InParanoid" id="A0A2J6TLB2"/>
<accession>A0A2J6TLB2</accession>
<evidence type="ECO:0000256" key="1">
    <source>
        <dbReference type="SAM" id="MobiDB-lite"/>
    </source>
</evidence>